<sequence>MVKRIVMIVCLVLLIGVGFISYLKSNPPLVSGAIGSSSNHKVLLIEVGNKSNLGNVHIEEVYINGGIKPEKVMLQVSNPLGSLAITDQFEGKEVEGYQFEEVDSVEIEPQTVPTQNLEKVNNHTASEEDSSYALSIGHEEEVYEVTVSYRYLGFAFENVLTID</sequence>
<keyword evidence="2" id="KW-1185">Reference proteome</keyword>
<dbReference type="Proteomes" id="UP000481043">
    <property type="component" value="Unassembled WGS sequence"/>
</dbReference>
<name>A0A6M0Q9H9_9BACI</name>
<protein>
    <submittedName>
        <fullName evidence="1">Uncharacterized protein</fullName>
    </submittedName>
</protein>
<dbReference type="EMBL" id="JAAIWM010000005">
    <property type="protein sequence ID" value="NEY73004.1"/>
    <property type="molecule type" value="Genomic_DNA"/>
</dbReference>
<evidence type="ECO:0000313" key="2">
    <source>
        <dbReference type="Proteomes" id="UP000481043"/>
    </source>
</evidence>
<gene>
    <name evidence="1" type="ORF">G4D63_14795</name>
</gene>
<dbReference type="RefSeq" id="WP_163180471.1">
    <property type="nucleotide sequence ID" value="NZ_JAAIWM010000005.1"/>
</dbReference>
<evidence type="ECO:0000313" key="1">
    <source>
        <dbReference type="EMBL" id="NEY73004.1"/>
    </source>
</evidence>
<reference evidence="1 2" key="1">
    <citation type="submission" date="2020-02" db="EMBL/GenBank/DDBJ databases">
        <title>Bacillus aquiflavi sp. nov., isolated from yellow water of strong flavor Chinese baijiu in Yibin region of China.</title>
        <authorList>
            <person name="Xie J."/>
        </authorList>
    </citation>
    <scope>NUCLEOTIDE SEQUENCE [LARGE SCALE GENOMIC DNA]</scope>
    <source>
        <strain evidence="1 2">SA4</strain>
    </source>
</reference>
<accession>A0A6M0Q9H9</accession>
<proteinExistence type="predicted"/>
<organism evidence="1 2">
    <name type="scientific">Bacillus mesophilus</name>
    <dbReference type="NCBI Taxonomy" id="1808955"/>
    <lineage>
        <taxon>Bacteria</taxon>
        <taxon>Bacillati</taxon>
        <taxon>Bacillota</taxon>
        <taxon>Bacilli</taxon>
        <taxon>Bacillales</taxon>
        <taxon>Bacillaceae</taxon>
        <taxon>Bacillus</taxon>
    </lineage>
</organism>
<comment type="caution">
    <text evidence="1">The sequence shown here is derived from an EMBL/GenBank/DDBJ whole genome shotgun (WGS) entry which is preliminary data.</text>
</comment>
<dbReference type="AlphaFoldDB" id="A0A6M0Q9H9"/>